<protein>
    <submittedName>
        <fullName evidence="1">Uncharacterized protein</fullName>
    </submittedName>
</protein>
<evidence type="ECO:0000313" key="1">
    <source>
        <dbReference type="EMBL" id="MBB3019300.1"/>
    </source>
</evidence>
<organism evidence="1 2">
    <name type="scientific">Microvirga lupini</name>
    <dbReference type="NCBI Taxonomy" id="420324"/>
    <lineage>
        <taxon>Bacteria</taxon>
        <taxon>Pseudomonadati</taxon>
        <taxon>Pseudomonadota</taxon>
        <taxon>Alphaproteobacteria</taxon>
        <taxon>Hyphomicrobiales</taxon>
        <taxon>Methylobacteriaceae</taxon>
        <taxon>Microvirga</taxon>
    </lineage>
</organism>
<evidence type="ECO:0000313" key="2">
    <source>
        <dbReference type="Proteomes" id="UP000532010"/>
    </source>
</evidence>
<keyword evidence="2" id="KW-1185">Reference proteome</keyword>
<comment type="caution">
    <text evidence="1">The sequence shown here is derived from an EMBL/GenBank/DDBJ whole genome shotgun (WGS) entry which is preliminary data.</text>
</comment>
<proteinExistence type="predicted"/>
<dbReference type="EMBL" id="JACHWB010000003">
    <property type="protein sequence ID" value="MBB3019300.1"/>
    <property type="molecule type" value="Genomic_DNA"/>
</dbReference>
<reference evidence="1 2" key="1">
    <citation type="submission" date="2020-08" db="EMBL/GenBank/DDBJ databases">
        <title>The Agave Microbiome: Exploring the role of microbial communities in plant adaptations to desert environments.</title>
        <authorList>
            <person name="Partida-Martinez L.P."/>
        </authorList>
    </citation>
    <scope>NUCLEOTIDE SEQUENCE [LARGE SCALE GENOMIC DNA]</scope>
    <source>
        <strain evidence="1 2">AT3.9</strain>
    </source>
</reference>
<name>A0A7W4VLB9_9HYPH</name>
<gene>
    <name evidence="1" type="ORF">FHR70_002365</name>
</gene>
<accession>A0A7W4VLB9</accession>
<dbReference type="AlphaFoldDB" id="A0A7W4VLB9"/>
<sequence length="103" mass="11450">MLAKKKSSGTQNRRVTRIDPPALEEAIVAAQGLTDDVESQIEIAAQLMGMSEDEVRPAVLKAAVPPPVRRPVHLADRYSMTERNEGPKVVVVERKRPRLVMPR</sequence>
<dbReference type="Proteomes" id="UP000532010">
    <property type="component" value="Unassembled WGS sequence"/>
</dbReference>
<dbReference type="RefSeq" id="WP_183450334.1">
    <property type="nucleotide sequence ID" value="NZ_JACHWB010000003.1"/>
</dbReference>